<dbReference type="AlphaFoldDB" id="A0A1W9HQB2"/>
<dbReference type="SMART" id="SM00448">
    <property type="entry name" value="REC"/>
    <property type="match status" value="1"/>
</dbReference>
<proteinExistence type="predicted"/>
<comment type="caution">
    <text evidence="6">The sequence shown here is derived from an EMBL/GenBank/DDBJ whole genome shotgun (WGS) entry which is preliminary data.</text>
</comment>
<keyword evidence="6" id="KW-0418">Kinase</keyword>
<organism evidence="6 7">
    <name type="scientific">Candidatus Raskinella chloraquaticus</name>
    <dbReference type="NCBI Taxonomy" id="1951219"/>
    <lineage>
        <taxon>Bacteria</taxon>
        <taxon>Pseudomonadati</taxon>
        <taxon>Pseudomonadota</taxon>
        <taxon>Alphaproteobacteria</taxon>
        <taxon>Hyphomicrobiales</taxon>
        <taxon>Phreatobacteraceae</taxon>
        <taxon>Candidatus Raskinella</taxon>
    </lineage>
</organism>
<sequence>MAIHIVEDDHAVADAMAYLLRLQGFEAFTHASAEAFFAAGPPCPEDALIVDLALPGIDGAEVVRWVQAMSSPPDIIVVSAQSQSVISRQLRDLRVKKMLRKPLTREAVLEAIVR</sequence>
<evidence type="ECO:0000256" key="4">
    <source>
        <dbReference type="PROSITE-ProRule" id="PRU00169"/>
    </source>
</evidence>
<gene>
    <name evidence="6" type="ORF">A4S15_02450</name>
</gene>
<dbReference type="PANTHER" id="PTHR44591:SF3">
    <property type="entry name" value="RESPONSE REGULATORY DOMAIN-CONTAINING PROTEIN"/>
    <property type="match status" value="1"/>
</dbReference>
<dbReference type="InterPro" id="IPR050595">
    <property type="entry name" value="Bact_response_regulator"/>
</dbReference>
<evidence type="ECO:0000313" key="6">
    <source>
        <dbReference type="EMBL" id="OQW49606.1"/>
    </source>
</evidence>
<dbReference type="RefSeq" id="WP_376803895.1">
    <property type="nucleotide sequence ID" value="NZ_LWDL01000031.1"/>
</dbReference>
<evidence type="ECO:0000256" key="1">
    <source>
        <dbReference type="ARBA" id="ARBA00022553"/>
    </source>
</evidence>
<accession>A0A1W9HQB2</accession>
<evidence type="ECO:0000259" key="5">
    <source>
        <dbReference type="PROSITE" id="PS50110"/>
    </source>
</evidence>
<dbReference type="Proteomes" id="UP000192872">
    <property type="component" value="Unassembled WGS sequence"/>
</dbReference>
<dbReference type="InterPro" id="IPR001789">
    <property type="entry name" value="Sig_transdc_resp-reg_receiver"/>
</dbReference>
<evidence type="ECO:0000256" key="3">
    <source>
        <dbReference type="ARBA" id="ARBA00023163"/>
    </source>
</evidence>
<protein>
    <submittedName>
        <fullName evidence="6">Histidine kinase</fullName>
    </submittedName>
</protein>
<feature type="modified residue" description="4-aspartylphosphate" evidence="4">
    <location>
        <position position="51"/>
    </location>
</feature>
<dbReference type="GO" id="GO:0016301">
    <property type="term" value="F:kinase activity"/>
    <property type="evidence" value="ECO:0007669"/>
    <property type="project" value="UniProtKB-KW"/>
</dbReference>
<reference evidence="6 7" key="1">
    <citation type="journal article" date="2017" name="Water Res.">
        <title>Comammox in drinking water systems.</title>
        <authorList>
            <person name="Wang Y."/>
            <person name="Ma L."/>
            <person name="Mao Y."/>
            <person name="Jiang X."/>
            <person name="Xia Y."/>
            <person name="Yu K."/>
            <person name="Li B."/>
            <person name="Zhang T."/>
        </authorList>
    </citation>
    <scope>NUCLEOTIDE SEQUENCE [LARGE SCALE GENOMIC DNA]</scope>
    <source>
        <strain evidence="6">SG_bin8</strain>
    </source>
</reference>
<dbReference type="Pfam" id="PF00072">
    <property type="entry name" value="Response_reg"/>
    <property type="match status" value="1"/>
</dbReference>
<evidence type="ECO:0000313" key="7">
    <source>
        <dbReference type="Proteomes" id="UP000192872"/>
    </source>
</evidence>
<dbReference type="PROSITE" id="PS50110">
    <property type="entry name" value="RESPONSE_REGULATORY"/>
    <property type="match status" value="1"/>
</dbReference>
<name>A0A1W9HQB2_9HYPH</name>
<dbReference type="STRING" id="1827387.A4S15_02450"/>
<keyword evidence="1 4" id="KW-0597">Phosphoprotein</keyword>
<evidence type="ECO:0000256" key="2">
    <source>
        <dbReference type="ARBA" id="ARBA00023015"/>
    </source>
</evidence>
<dbReference type="EMBL" id="LWDL01000031">
    <property type="protein sequence ID" value="OQW49606.1"/>
    <property type="molecule type" value="Genomic_DNA"/>
</dbReference>
<dbReference type="SUPFAM" id="SSF52172">
    <property type="entry name" value="CheY-like"/>
    <property type="match status" value="1"/>
</dbReference>
<dbReference type="Gene3D" id="3.40.50.2300">
    <property type="match status" value="1"/>
</dbReference>
<dbReference type="GO" id="GO:0000160">
    <property type="term" value="P:phosphorelay signal transduction system"/>
    <property type="evidence" value="ECO:0007669"/>
    <property type="project" value="InterPro"/>
</dbReference>
<dbReference type="PANTHER" id="PTHR44591">
    <property type="entry name" value="STRESS RESPONSE REGULATOR PROTEIN 1"/>
    <property type="match status" value="1"/>
</dbReference>
<keyword evidence="3" id="KW-0804">Transcription</keyword>
<dbReference type="InterPro" id="IPR011006">
    <property type="entry name" value="CheY-like_superfamily"/>
</dbReference>
<keyword evidence="2" id="KW-0805">Transcription regulation</keyword>
<feature type="domain" description="Response regulatory" evidence="5">
    <location>
        <begin position="2"/>
        <end position="114"/>
    </location>
</feature>
<keyword evidence="6" id="KW-0808">Transferase</keyword>